<dbReference type="GeneID" id="25288187"/>
<dbReference type="Pfam" id="PF13384">
    <property type="entry name" value="HTH_23"/>
    <property type="match status" value="1"/>
</dbReference>
<dbReference type="RefSeq" id="XP_013276174.1">
    <property type="nucleotide sequence ID" value="XM_013420720.1"/>
</dbReference>
<name>A0A0D2HEL9_9EURO</name>
<dbReference type="InterPro" id="IPR038717">
    <property type="entry name" value="Tc1-like_DDE_dom"/>
</dbReference>
<sequence>MPSSLSNSAAEAAKEREFQRPRRKNSPTVRPLPQTNASNDRGTRYSIAQRAQVVSLHTIGLKSEDIASLLRIPARTIYKIVKKVKERGFNPQEDPRLLDHYVEDGYKSGRPKEIKETAEIEVLDDIRRGRADREKSTDVLAYEHGKARLNTAQRKARLEFCLSHQDWTLDDWKKAIWSDETSVVLCRRGSQRIWRDKDEAFKKSAIRNRWKGFSSFMFWGCFSYNEKGPFHIWTKETATEKEAAQKEIDEFNRLREPALREEWELEIGINRPELRTRPRRKPQWRFKEIVLTKMVPFARQLGPKAIVQVDNAAPHAQHFIGSVYSLASVKHLLWPGNSPDLNAIEKAWPWIKKRTTFHGPAQSIKELEKRWKLACNNLPQSQIQIWIEGIVNNIKKVIELEGGNEYPEGRETKRSYKGRRKVGEIYKHCWINDNSIDVELRDNMGQRFQRGNECSAR</sequence>
<dbReference type="Gene3D" id="1.10.10.10">
    <property type="entry name" value="Winged helix-like DNA-binding domain superfamily/Winged helix DNA-binding domain"/>
    <property type="match status" value="1"/>
</dbReference>
<dbReference type="AlphaFoldDB" id="A0A0D2HEL9"/>
<feature type="domain" description="Tc1-like transposase DDE" evidence="2">
    <location>
        <begin position="287"/>
        <end position="367"/>
    </location>
</feature>
<proteinExistence type="predicted"/>
<evidence type="ECO:0000313" key="4">
    <source>
        <dbReference type="Proteomes" id="UP000053617"/>
    </source>
</evidence>
<dbReference type="OrthoDB" id="4156902at2759"/>
<dbReference type="InterPro" id="IPR009057">
    <property type="entry name" value="Homeodomain-like_sf"/>
</dbReference>
<feature type="region of interest" description="Disordered" evidence="1">
    <location>
        <begin position="1"/>
        <end position="44"/>
    </location>
</feature>
<dbReference type="Proteomes" id="UP000053617">
    <property type="component" value="Unassembled WGS sequence"/>
</dbReference>
<dbReference type="EMBL" id="KN847475">
    <property type="protein sequence ID" value="KIX09038.1"/>
    <property type="molecule type" value="Genomic_DNA"/>
</dbReference>
<dbReference type="SUPFAM" id="SSF46689">
    <property type="entry name" value="Homeodomain-like"/>
    <property type="match status" value="1"/>
</dbReference>
<dbReference type="STRING" id="1442369.A0A0D2HEL9"/>
<dbReference type="VEuPathDB" id="FungiDB:Z518_00116"/>
<dbReference type="InterPro" id="IPR036397">
    <property type="entry name" value="RNaseH_sf"/>
</dbReference>
<dbReference type="Gene3D" id="3.30.420.10">
    <property type="entry name" value="Ribonuclease H-like superfamily/Ribonuclease H"/>
    <property type="match status" value="1"/>
</dbReference>
<evidence type="ECO:0000256" key="1">
    <source>
        <dbReference type="SAM" id="MobiDB-lite"/>
    </source>
</evidence>
<accession>A0A0D2HEL9</accession>
<keyword evidence="4" id="KW-1185">Reference proteome</keyword>
<gene>
    <name evidence="3" type="ORF">Z518_00116</name>
</gene>
<dbReference type="Pfam" id="PF13358">
    <property type="entry name" value="DDE_3"/>
    <property type="match status" value="1"/>
</dbReference>
<dbReference type="HOGENOM" id="CLU_038496_0_0_1"/>
<dbReference type="GO" id="GO:0003676">
    <property type="term" value="F:nucleic acid binding"/>
    <property type="evidence" value="ECO:0007669"/>
    <property type="project" value="InterPro"/>
</dbReference>
<evidence type="ECO:0000259" key="2">
    <source>
        <dbReference type="Pfam" id="PF13358"/>
    </source>
</evidence>
<organism evidence="3 4">
    <name type="scientific">Rhinocladiella mackenziei CBS 650.93</name>
    <dbReference type="NCBI Taxonomy" id="1442369"/>
    <lineage>
        <taxon>Eukaryota</taxon>
        <taxon>Fungi</taxon>
        <taxon>Dikarya</taxon>
        <taxon>Ascomycota</taxon>
        <taxon>Pezizomycotina</taxon>
        <taxon>Eurotiomycetes</taxon>
        <taxon>Chaetothyriomycetidae</taxon>
        <taxon>Chaetothyriales</taxon>
        <taxon>Herpotrichiellaceae</taxon>
        <taxon>Rhinocladiella</taxon>
    </lineage>
</organism>
<dbReference type="InterPro" id="IPR036388">
    <property type="entry name" value="WH-like_DNA-bd_sf"/>
</dbReference>
<reference evidence="3 4" key="1">
    <citation type="submission" date="2015-01" db="EMBL/GenBank/DDBJ databases">
        <title>The Genome Sequence of Rhinocladiella mackenzie CBS 650.93.</title>
        <authorList>
            <consortium name="The Broad Institute Genomics Platform"/>
            <person name="Cuomo C."/>
            <person name="de Hoog S."/>
            <person name="Gorbushina A."/>
            <person name="Stielow B."/>
            <person name="Teixiera M."/>
            <person name="Abouelleil A."/>
            <person name="Chapman S.B."/>
            <person name="Priest M."/>
            <person name="Young S.K."/>
            <person name="Wortman J."/>
            <person name="Nusbaum C."/>
            <person name="Birren B."/>
        </authorList>
    </citation>
    <scope>NUCLEOTIDE SEQUENCE [LARGE SCALE GENOMIC DNA]</scope>
    <source>
        <strain evidence="3 4">CBS 650.93</strain>
    </source>
</reference>
<protein>
    <recommendedName>
        <fullName evidence="2">Tc1-like transposase DDE domain-containing protein</fullName>
    </recommendedName>
</protein>
<evidence type="ECO:0000313" key="3">
    <source>
        <dbReference type="EMBL" id="KIX09038.1"/>
    </source>
</evidence>